<dbReference type="InterPro" id="IPR016024">
    <property type="entry name" value="ARM-type_fold"/>
</dbReference>
<dbReference type="GeneID" id="54291514"/>
<dbReference type="InterPro" id="IPR056810">
    <property type="entry name" value="GNC1-like_N"/>
</dbReference>
<dbReference type="InterPro" id="IPR056809">
    <property type="entry name" value="HEAT_GCN1_fung"/>
</dbReference>
<name>A0A6A5XIY8_9PLEO</name>
<dbReference type="Pfam" id="PF12074">
    <property type="entry name" value="Gcn1_N"/>
    <property type="match status" value="1"/>
</dbReference>
<dbReference type="Gene3D" id="1.25.10.10">
    <property type="entry name" value="Leucine-rich Repeat Variant"/>
    <property type="match status" value="7"/>
</dbReference>
<proteinExistence type="inferred from homology"/>
<dbReference type="Pfam" id="PF24916">
    <property type="entry name" value="HEAT_GCN1_fung"/>
    <property type="match status" value="1"/>
</dbReference>
<dbReference type="FunFam" id="1.25.10.10:FF:000090">
    <property type="entry name" value="eIF-2-alpha kinase activator GCN1"/>
    <property type="match status" value="1"/>
</dbReference>
<dbReference type="Proteomes" id="UP000799778">
    <property type="component" value="Unassembled WGS sequence"/>
</dbReference>
<evidence type="ECO:0000313" key="8">
    <source>
        <dbReference type="Proteomes" id="UP000799778"/>
    </source>
</evidence>
<dbReference type="InterPro" id="IPR022716">
    <property type="entry name" value="Gcn1_N"/>
</dbReference>
<reference evidence="7" key="1">
    <citation type="journal article" date="2020" name="Stud. Mycol.">
        <title>101 Dothideomycetes genomes: a test case for predicting lifestyles and emergence of pathogens.</title>
        <authorList>
            <person name="Haridas S."/>
            <person name="Albert R."/>
            <person name="Binder M."/>
            <person name="Bloem J."/>
            <person name="Labutti K."/>
            <person name="Salamov A."/>
            <person name="Andreopoulos B."/>
            <person name="Baker S."/>
            <person name="Barry K."/>
            <person name="Bills G."/>
            <person name="Bluhm B."/>
            <person name="Cannon C."/>
            <person name="Castanera R."/>
            <person name="Culley D."/>
            <person name="Daum C."/>
            <person name="Ezra D."/>
            <person name="Gonzalez J."/>
            <person name="Henrissat B."/>
            <person name="Kuo A."/>
            <person name="Liang C."/>
            <person name="Lipzen A."/>
            <person name="Lutzoni F."/>
            <person name="Magnuson J."/>
            <person name="Mondo S."/>
            <person name="Nolan M."/>
            <person name="Ohm R."/>
            <person name="Pangilinan J."/>
            <person name="Park H.-J."/>
            <person name="Ramirez L."/>
            <person name="Alfaro M."/>
            <person name="Sun H."/>
            <person name="Tritt A."/>
            <person name="Yoshinaga Y."/>
            <person name="Zwiers L.-H."/>
            <person name="Turgeon B."/>
            <person name="Goodwin S."/>
            <person name="Spatafora J."/>
            <person name="Crous P."/>
            <person name="Grigoriev I."/>
        </authorList>
    </citation>
    <scope>NUCLEOTIDE SEQUENCE</scope>
    <source>
        <strain evidence="7">CBS 175.79</strain>
    </source>
</reference>
<dbReference type="EMBL" id="ML978073">
    <property type="protein sequence ID" value="KAF2012274.1"/>
    <property type="molecule type" value="Genomic_DNA"/>
</dbReference>
<dbReference type="GO" id="GO:0030295">
    <property type="term" value="F:protein kinase activator activity"/>
    <property type="evidence" value="ECO:0007669"/>
    <property type="project" value="UniProtKB-ARBA"/>
</dbReference>
<dbReference type="GO" id="GO:0034198">
    <property type="term" value="P:cellular response to amino acid starvation"/>
    <property type="evidence" value="ECO:0007669"/>
    <property type="project" value="TreeGrafter"/>
</dbReference>
<dbReference type="InterPro" id="IPR057546">
    <property type="entry name" value="HEAT_GCN1"/>
</dbReference>
<organism evidence="7 8">
    <name type="scientific">Aaosphaeria arxii CBS 175.79</name>
    <dbReference type="NCBI Taxonomy" id="1450172"/>
    <lineage>
        <taxon>Eukaryota</taxon>
        <taxon>Fungi</taxon>
        <taxon>Dikarya</taxon>
        <taxon>Ascomycota</taxon>
        <taxon>Pezizomycotina</taxon>
        <taxon>Dothideomycetes</taxon>
        <taxon>Pleosporomycetidae</taxon>
        <taxon>Pleosporales</taxon>
        <taxon>Pleosporales incertae sedis</taxon>
        <taxon>Aaosphaeria</taxon>
    </lineage>
</organism>
<evidence type="ECO:0000256" key="1">
    <source>
        <dbReference type="ARBA" id="ARBA00007366"/>
    </source>
</evidence>
<dbReference type="PANTHER" id="PTHR23346:SF7">
    <property type="entry name" value="STALLED RIBOSOME SENSOR GCN1"/>
    <property type="match status" value="1"/>
</dbReference>
<dbReference type="Pfam" id="PF24984">
    <property type="entry name" value="HEAT_EF3_GNC1"/>
    <property type="match status" value="1"/>
</dbReference>
<dbReference type="PANTHER" id="PTHR23346">
    <property type="entry name" value="TRANSLATIONAL ACTIVATOR GCN1-RELATED"/>
    <property type="match status" value="1"/>
</dbReference>
<feature type="repeat" description="HEAT" evidence="4">
    <location>
        <begin position="1988"/>
        <end position="2025"/>
    </location>
</feature>
<dbReference type="InterPro" id="IPR011989">
    <property type="entry name" value="ARM-like"/>
</dbReference>
<evidence type="ECO:0000313" key="7">
    <source>
        <dbReference type="EMBL" id="KAF2012274.1"/>
    </source>
</evidence>
<dbReference type="GO" id="GO:0005829">
    <property type="term" value="C:cytosol"/>
    <property type="evidence" value="ECO:0007669"/>
    <property type="project" value="TreeGrafter"/>
</dbReference>
<dbReference type="Pfam" id="PF25801">
    <property type="entry name" value="HEAT_GCN1_C_2"/>
    <property type="match status" value="1"/>
</dbReference>
<dbReference type="InterPro" id="IPR021133">
    <property type="entry name" value="HEAT_type_2"/>
</dbReference>
<dbReference type="Pfam" id="PF24993">
    <property type="entry name" value="GNC1_N"/>
    <property type="match status" value="1"/>
</dbReference>
<dbReference type="Pfam" id="PF23271">
    <property type="entry name" value="HEAT_GCN1"/>
    <property type="match status" value="1"/>
</dbReference>
<dbReference type="RefSeq" id="XP_033380613.1">
    <property type="nucleotide sequence ID" value="XM_033534117.1"/>
</dbReference>
<dbReference type="SUPFAM" id="SSF48371">
    <property type="entry name" value="ARM repeat"/>
    <property type="match status" value="4"/>
</dbReference>
<evidence type="ECO:0000256" key="3">
    <source>
        <dbReference type="ARBA" id="ARBA00072275"/>
    </source>
</evidence>
<gene>
    <name evidence="7" type="ORF">BU24DRAFT_495324</name>
</gene>
<feature type="repeat" description="HEAT" evidence="4">
    <location>
        <begin position="1529"/>
        <end position="1566"/>
    </location>
</feature>
<keyword evidence="8" id="KW-1185">Reference proteome</keyword>
<accession>A0A6A5XIY8</accession>
<keyword evidence="2" id="KW-0677">Repeat</keyword>
<dbReference type="InterPro" id="IPR034085">
    <property type="entry name" value="TOG"/>
</dbReference>
<evidence type="ECO:0000259" key="6">
    <source>
        <dbReference type="SMART" id="SM01349"/>
    </source>
</evidence>
<feature type="domain" description="TOG" evidence="6">
    <location>
        <begin position="1352"/>
        <end position="1588"/>
    </location>
</feature>
<evidence type="ECO:0000256" key="5">
    <source>
        <dbReference type="SAM" id="MobiDB-lite"/>
    </source>
</evidence>
<dbReference type="GO" id="GO:1904688">
    <property type="term" value="P:regulation of cytoplasmic translational initiation"/>
    <property type="evidence" value="ECO:0007669"/>
    <property type="project" value="UniProtKB-ARBA"/>
</dbReference>
<dbReference type="Pfam" id="PF24987">
    <property type="entry name" value="HEAT_EF3_N"/>
    <property type="match status" value="1"/>
</dbReference>
<evidence type="ECO:0000256" key="4">
    <source>
        <dbReference type="PROSITE-ProRule" id="PRU00103"/>
    </source>
</evidence>
<dbReference type="PROSITE" id="PS50077">
    <property type="entry name" value="HEAT_REPEAT"/>
    <property type="match status" value="2"/>
</dbReference>
<sequence>MAVDGVNGSHTIDREKLHRALKTSSTKRRIAELSGLQHQLEDDSFASDNVLNLLEILFETYPLYEDRESRRAVEKLLVCLANSAYAKSTLPAIVKFLKQECSKKSLAHKNAFILVDWCSVLLLQFVKVPEQWSLYGLDVALADAKVLETCMSESGSRRAGRIQDSALTVTRRALRSILRSKEFGDDALSKLVEALTTKGTSPTAGNAVFLGVIAGVSSRLEVVKPKLESHKQEYYAFYVREIIGSRTQLPSHISNALHDFFDSFPTLEELQKEVIPPIERALLRAPEVVLNDIVTPLIQSLPKAMDLAPVLHGNLLKPLLSNIKSTNAVIRAGALRTFEALASRSIDDAIIDKIVDEVLNPLKQGKVTNTDQKVIHAQMLTSFNNTVQLAQKVPVGISAVALKEPNEAAVTAEVLALIKHLSFGLRNGVKFEKTISDAFIKGMADKRIPIRRLWAIQAAEIWWTLSSEQHGQEDIQYFCQATLPKLVEIWQDVIANPVPATQSGMVTVGYFVTAILLDKVRTLDDPKLAAIFKKTDVVSQSIATSPKPSFLLNTRVYSKVSTVEDIEIALRALASVAPWLWKDDAPEAAQTAWTQSFIYFIVAHTSPSRAKLAARRALSDVYLQNPPAVSRAISLGIWAWYKSNEQGDKDSAAVASKSGVNELSAVLNSICLPEDALRTSAPSIPLPTLQKQCIELLPLARPQIVPRSSWIDLCLRMGVDPGQLAREHLEECMQLLLDATIDKSNRDFPAIGQAAYGAYVDLAFVAPEIALPAVVKRFQEDLNPKQLESIGPTEAAIFRTPEGTAFIDVLSKKAPASLDKNTKDYDTLKWEEDLRAQLAQKKGQTKKLSSEEQGKVNAQLAKEAAIRQEVANVELNMRRGVGIIESLATGAPTEAEQWMGPAVDLLIQVIRAGAGLLLGDAPATTFIKCSQRISARLGVFKPFIGVATLRTIGTLHLSEEYEQEDLGDLVTRVLYRLRFMSEQRPLDTVSLAYCLPLIFLTLEKGGIGRSSPEEADEQLILVFEFLSFHSNSCSDGRLPRVTLIESLVSSMQRFNQHYKATKDCLLDLSRGLAPNITVEELNALLRGTIVPEVAVRTATLQAIDSELELEDFDFSEEIWLACHDDVPENVELAQTIWEDNQLKLTPDVAPRLTPYLDSLDQQLRRAAARSLGEIVRIFPEIFNQILKDLQEAYVEKAKPRVPERDEYGMPRKVDLRDPWEARDGIALAFKELTPVFKDEDLVEFFKFMVYQGPLGDRNATVREALVDATTTIITTKAQSKVEALMELFENALEGPDRKSEMYDQVNEAVIILYGALGRHLKSGDKRVPKVVQRLLATLSTPSETVQYAVAQCLPPLVRTSEQELETYVEQMTEQLLNSKKYPARRGAAYGLAGIVRGKGLSLLREYRLMSKLQGAAENKKDAGQRQGAFLAYELFSLILGRIFEPYVIQVVPQLLAGFGDTSVDVREACLDAAKTCFSTLSSYGVKQVLPILLDGLDDHQWRSKKGACDSLGAMAYLDPNQLALSLPDIIPPLTTVLTDSHKEVRASANRSLQRFGEVISNPEIKSVVNLLLKALSDPTKHTDDALDALIKIQFAHYLDAPSLALVVRILERGLGDRSATKKKAAQIIGSLAHLTERKDLISHLPILVAGLRGAIVDPVPTTRATASKALGSLVEKLGEDALPDLIPSLMATLKSDTGAGDRLGSAQALSEVLAGLGTGRLEETLPSILQNVASNKPSVREGFMSLFIFLPACFGNSFANYLSKIIPSILGGLADDVESIRETALRAGRLLVKNFASKAIDLLLPELERGLSDDSHRIRLSSVELVGDLLFNLTGISGKAEQEEVEEGAKEAGQSLLEVLGEEKRNRVLSALYICRCDTSGLVRQAAINVWKALVATPRTLRELIPTLTQFLIRRLASSNMEQKVIAGNALGELIRKAGEGVLATLLPTLEEGLHTTDTDAKQGICIALRELIASASPEVLEDYEKTLIQVVRTALVDPNTEVREAAAEAFDALQQILGKRAVDQVLPYLLNLLRDEDEAENALSALLTLLTDNARSNIILPNLLPTLLKSPMSAFNARAIASLAEVASSAMTRRLPTILNTMMDNIVTCKDPDLKSELEAAFDTVILSVDEFDGLNTLMSVMKALIQHADERRRATADTHLAKWCAETDVDYSRYYPDLIRALLIAFDDVDKDVVKAAWSALSALTKRLRKEEMESLVISTRQSLLQVGVAGSNLAGFSLPKGINAILPIFLQGLMNGTVDQRTQAALAISDIVDRTSDKSLQPFVVQITGPLIRVVSERSVDVKAAILLTLNNLLQKIPTFLKPFLPQLQRTFAKSLADTSSDVLRARAAKALGTLILMTPRVDPLISELVAGAKTSDQAVKTAMFKALFEVVSKAGKNMNEASRNSILALIDTDTEEADDSIAITNARLLGALIGNLPSDLSTPLIKTRILTTHFTKSSILALNAVLLDAPSALADSFADETITVICAGIAHTDPFISDNSVLAAGKYLLSPTTSKAFEHTKPIFESLAPVIEPGHPVDTRRLALVVLRTVARAQTSSIRPHIQLLTPPIFSCVRDPVIPVKLSAEAAFLALFSVVDEEAAVFDKYMAGPGKSLTAGQQRSMGDYFKRVSLRLAGQARERREAEGGQGGLGLSSDEVEDEREVWSVGVVELGDVFAGAE</sequence>
<feature type="region of interest" description="Disordered" evidence="5">
    <location>
        <begin position="2641"/>
        <end position="2664"/>
    </location>
</feature>
<evidence type="ECO:0000256" key="2">
    <source>
        <dbReference type="ARBA" id="ARBA00022737"/>
    </source>
</evidence>
<comment type="similarity">
    <text evidence="1">Belongs to the GCN1 family.</text>
</comment>
<protein>
    <recommendedName>
        <fullName evidence="3">eIF-2-alpha kinase activator GCN1</fullName>
    </recommendedName>
</protein>
<dbReference type="SMART" id="SM01349">
    <property type="entry name" value="TOG"/>
    <property type="match status" value="1"/>
</dbReference>
<dbReference type="OrthoDB" id="5148094at2759"/>